<dbReference type="EMBL" id="MU151136">
    <property type="protein sequence ID" value="KAF9449249.1"/>
    <property type="molecule type" value="Genomic_DNA"/>
</dbReference>
<dbReference type="PRINTS" id="PR00081">
    <property type="entry name" value="GDHRDH"/>
</dbReference>
<evidence type="ECO:0000256" key="5">
    <source>
        <dbReference type="ARBA" id="ARBA00066831"/>
    </source>
</evidence>
<evidence type="ECO:0000256" key="2">
    <source>
        <dbReference type="ARBA" id="ARBA00022857"/>
    </source>
</evidence>
<reference evidence="7" key="1">
    <citation type="submission" date="2020-11" db="EMBL/GenBank/DDBJ databases">
        <authorList>
            <consortium name="DOE Joint Genome Institute"/>
            <person name="Ahrendt S."/>
            <person name="Riley R."/>
            <person name="Andreopoulos W."/>
            <person name="Labutti K."/>
            <person name="Pangilinan J."/>
            <person name="Ruiz-Duenas F.J."/>
            <person name="Barrasa J.M."/>
            <person name="Sanchez-Garcia M."/>
            <person name="Camarero S."/>
            <person name="Miyauchi S."/>
            <person name="Serrano A."/>
            <person name="Linde D."/>
            <person name="Babiker R."/>
            <person name="Drula E."/>
            <person name="Ayuso-Fernandez I."/>
            <person name="Pacheco R."/>
            <person name="Padilla G."/>
            <person name="Ferreira P."/>
            <person name="Barriuso J."/>
            <person name="Kellner H."/>
            <person name="Castanera R."/>
            <person name="Alfaro M."/>
            <person name="Ramirez L."/>
            <person name="Pisabarro A.G."/>
            <person name="Kuo A."/>
            <person name="Tritt A."/>
            <person name="Lipzen A."/>
            <person name="He G."/>
            <person name="Yan M."/>
            <person name="Ng V."/>
            <person name="Cullen D."/>
            <person name="Martin F."/>
            <person name="Rosso M.-N."/>
            <person name="Henrissat B."/>
            <person name="Hibbett D."/>
            <person name="Martinez A.T."/>
            <person name="Grigoriev I.V."/>
        </authorList>
    </citation>
    <scope>NUCLEOTIDE SEQUENCE</scope>
    <source>
        <strain evidence="7">MF-IS2</strain>
    </source>
</reference>
<proteinExistence type="inferred from homology"/>
<dbReference type="EC" id="1.1.1.250" evidence="5"/>
<dbReference type="GO" id="GO:0005975">
    <property type="term" value="P:carbohydrate metabolic process"/>
    <property type="evidence" value="ECO:0007669"/>
    <property type="project" value="UniProtKB-ARBA"/>
</dbReference>
<keyword evidence="2" id="KW-0521">NADP</keyword>
<dbReference type="Pfam" id="PF13561">
    <property type="entry name" value="adh_short_C2"/>
    <property type="match status" value="1"/>
</dbReference>
<dbReference type="OrthoDB" id="1888931at2759"/>
<dbReference type="PROSITE" id="PS00061">
    <property type="entry name" value="ADH_SHORT"/>
    <property type="match status" value="1"/>
</dbReference>
<comment type="similarity">
    <text evidence="1">Belongs to the short-chain dehydrogenases/reductases (SDR) family.</text>
</comment>
<dbReference type="SUPFAM" id="SSF51735">
    <property type="entry name" value="NAD(P)-binding Rossmann-fold domains"/>
    <property type="match status" value="1"/>
</dbReference>
<gene>
    <name evidence="7" type="ORF">P691DRAFT_799507</name>
</gene>
<organism evidence="7 8">
    <name type="scientific">Macrolepiota fuliginosa MF-IS2</name>
    <dbReference type="NCBI Taxonomy" id="1400762"/>
    <lineage>
        <taxon>Eukaryota</taxon>
        <taxon>Fungi</taxon>
        <taxon>Dikarya</taxon>
        <taxon>Basidiomycota</taxon>
        <taxon>Agaricomycotina</taxon>
        <taxon>Agaricomycetes</taxon>
        <taxon>Agaricomycetidae</taxon>
        <taxon>Agaricales</taxon>
        <taxon>Agaricineae</taxon>
        <taxon>Agaricaceae</taxon>
        <taxon>Macrolepiota</taxon>
    </lineage>
</organism>
<dbReference type="PANTHER" id="PTHR42760:SF115">
    <property type="entry name" value="3-OXOACYL-[ACYL-CARRIER-PROTEIN] REDUCTASE FABG"/>
    <property type="match status" value="1"/>
</dbReference>
<protein>
    <recommendedName>
        <fullName evidence="6">D-arabinitol 2-dehydrogenase [ribulose-forming]</fullName>
        <ecNumber evidence="5">1.1.1.250</ecNumber>
    </recommendedName>
</protein>
<evidence type="ECO:0000256" key="1">
    <source>
        <dbReference type="ARBA" id="ARBA00006484"/>
    </source>
</evidence>
<dbReference type="InterPro" id="IPR020904">
    <property type="entry name" value="Sc_DH/Rdtase_CS"/>
</dbReference>
<dbReference type="AlphaFoldDB" id="A0A9P5XF80"/>
<dbReference type="FunFam" id="3.40.50.720:FF:000240">
    <property type="entry name" value="SDR family oxidoreductase"/>
    <property type="match status" value="1"/>
</dbReference>
<dbReference type="GO" id="GO:0047038">
    <property type="term" value="F:D-arabinitol 2-dehydrogenase activity"/>
    <property type="evidence" value="ECO:0007669"/>
    <property type="project" value="UniProtKB-EC"/>
</dbReference>
<evidence type="ECO:0000256" key="3">
    <source>
        <dbReference type="ARBA" id="ARBA00023002"/>
    </source>
</evidence>
<accession>A0A9P5XF80</accession>
<dbReference type="PANTHER" id="PTHR42760">
    <property type="entry name" value="SHORT-CHAIN DEHYDROGENASES/REDUCTASES FAMILY MEMBER"/>
    <property type="match status" value="1"/>
</dbReference>
<dbReference type="Gene3D" id="3.40.50.720">
    <property type="entry name" value="NAD(P)-binding Rossmann-like Domain"/>
    <property type="match status" value="1"/>
</dbReference>
<keyword evidence="3" id="KW-0560">Oxidoreductase</keyword>
<evidence type="ECO:0000313" key="7">
    <source>
        <dbReference type="EMBL" id="KAF9449249.1"/>
    </source>
</evidence>
<keyword evidence="8" id="KW-1185">Reference proteome</keyword>
<dbReference type="Proteomes" id="UP000807342">
    <property type="component" value="Unassembled WGS sequence"/>
</dbReference>
<evidence type="ECO:0000313" key="8">
    <source>
        <dbReference type="Proteomes" id="UP000807342"/>
    </source>
</evidence>
<sequence>MSAPTESPLVARDALAKRTIPEMVLSQASNPLTAPIPSPEGLTPAERAIRRFSVTGNAIVTGGAGHLGLAAVQGLLEHGATGIAVFDLPATLVSAQAEIRKLQTEFPQARFIALEVDITDENAIDKAIQEVKSTLGAIDMLLCFAGVVANTHSVDVTPAEWKRVLEINTTGSWLCAQAVAKQMIAHGHGGSILFISSIAGHSILYPQPQVAYNVSKAGVLHLTRCLAAEWARYGIRVNCISPGYMDTILNTGDSLAPARKIWADRNPMGRMGQPDELTGVVILLCSRLAGRYITGENITIDGGGNVF</sequence>
<dbReference type="InterPro" id="IPR002347">
    <property type="entry name" value="SDR_fam"/>
</dbReference>
<dbReference type="InterPro" id="IPR036291">
    <property type="entry name" value="NAD(P)-bd_dom_sf"/>
</dbReference>
<evidence type="ECO:0000256" key="4">
    <source>
        <dbReference type="ARBA" id="ARBA00060719"/>
    </source>
</evidence>
<name>A0A9P5XF80_9AGAR</name>
<dbReference type="PRINTS" id="PR00080">
    <property type="entry name" value="SDRFAMILY"/>
</dbReference>
<comment type="caution">
    <text evidence="7">The sequence shown here is derived from an EMBL/GenBank/DDBJ whole genome shotgun (WGS) entry which is preliminary data.</text>
</comment>
<evidence type="ECO:0000256" key="6">
    <source>
        <dbReference type="ARBA" id="ARBA00070881"/>
    </source>
</evidence>
<comment type="pathway">
    <text evidence="4">Carbohydrate metabolism; D-arabinitol metabolism.</text>
</comment>